<proteinExistence type="predicted"/>
<name>A0A1L0AP86_9GAMM</name>
<gene>
    <name evidence="2" type="ORF">NVI5450_4735</name>
</gene>
<dbReference type="InterPro" id="IPR024445">
    <property type="entry name" value="Tnp_ISXO2-like"/>
</dbReference>
<organism evidence="2 3">
    <name type="scientific">Moritella viscosa</name>
    <dbReference type="NCBI Taxonomy" id="80854"/>
    <lineage>
        <taxon>Bacteria</taxon>
        <taxon>Pseudomonadati</taxon>
        <taxon>Pseudomonadota</taxon>
        <taxon>Gammaproteobacteria</taxon>
        <taxon>Alteromonadales</taxon>
        <taxon>Moritellaceae</taxon>
        <taxon>Moritella</taxon>
    </lineage>
</organism>
<dbReference type="SMART" id="SM01126">
    <property type="entry name" value="DDE_Tnp_IS1595"/>
    <property type="match status" value="1"/>
</dbReference>
<dbReference type="Pfam" id="PF12762">
    <property type="entry name" value="DDE_Tnp_IS1595"/>
    <property type="match status" value="1"/>
</dbReference>
<evidence type="ECO:0000259" key="1">
    <source>
        <dbReference type="SMART" id="SM01126"/>
    </source>
</evidence>
<dbReference type="AlphaFoldDB" id="A0A1L0AP86"/>
<accession>A0A1L0AP86</accession>
<dbReference type="NCBIfam" id="NF033547">
    <property type="entry name" value="transpos_IS1595"/>
    <property type="match status" value="1"/>
</dbReference>
<sequence>MSKVTFAACQESIEDLSYVELKRLNHQIDFHLSKDEVGQILAKYENEISNCPHCNGHVLSRWGSTMQGKQRYRCNACHKTFSTLTGTSLFRMKKPGKWLKYIECMCLSNSLRYAANKLGINLKTAFRWRHRFLKSPSEHKPTELLGIIEADETFVPESFKGSKKMLRESRKRGGGNPPKVPILLALDRNGTISHQVLKRDTKEELSLALTPLLSPDSVLCTDGNLSYQSIVKELGFNIDHKRLISLDNQKVIDKIYHIQTLNNFMMRWKTWMKRFYGVGTGYMEHYIAWFIFMENKASCENKNWLNEALE</sequence>
<protein>
    <submittedName>
        <fullName evidence="2">Conserved hypothetical transposase</fullName>
    </submittedName>
</protein>
<dbReference type="PANTHER" id="PTHR33293:SF1">
    <property type="entry name" value="INSERTION ELEMENT IS1 1 PROTEIN INSB-RELATED"/>
    <property type="match status" value="1"/>
</dbReference>
<dbReference type="RefSeq" id="WP_075518596.1">
    <property type="nucleotide sequence ID" value="NZ_FPLD01000136.1"/>
</dbReference>
<feature type="domain" description="ISXO2-like transposase" evidence="1">
    <location>
        <begin position="143"/>
        <end position="295"/>
    </location>
</feature>
<dbReference type="OrthoDB" id="7355934at2"/>
<dbReference type="InterPro" id="IPR051354">
    <property type="entry name" value="Transposase_27_IS1"/>
</dbReference>
<evidence type="ECO:0000313" key="2">
    <source>
        <dbReference type="EMBL" id="SGZ19129.1"/>
    </source>
</evidence>
<dbReference type="PANTHER" id="PTHR33293">
    <property type="entry name" value="INSERTION ELEMENT IS1 1 PROTEIN INSB-RELATED"/>
    <property type="match status" value="1"/>
</dbReference>
<dbReference type="EMBL" id="FPLD01000136">
    <property type="protein sequence ID" value="SGZ19129.1"/>
    <property type="molecule type" value="Genomic_DNA"/>
</dbReference>
<reference evidence="2 3" key="1">
    <citation type="submission" date="2016-11" db="EMBL/GenBank/DDBJ databases">
        <authorList>
            <person name="Jaros S."/>
            <person name="Januszkiewicz K."/>
            <person name="Wedrychowicz H."/>
        </authorList>
    </citation>
    <scope>NUCLEOTIDE SEQUENCE [LARGE SCALE GENOMIC DNA]</scope>
    <source>
        <strain evidence="2">NVI 5450</strain>
    </source>
</reference>
<dbReference type="Proteomes" id="UP000183794">
    <property type="component" value="Unassembled WGS sequence"/>
</dbReference>
<evidence type="ECO:0000313" key="3">
    <source>
        <dbReference type="Proteomes" id="UP000183794"/>
    </source>
</evidence>